<protein>
    <recommendedName>
        <fullName evidence="4">C2H2-type domain-containing protein</fullName>
    </recommendedName>
</protein>
<feature type="compositionally biased region" description="Basic and acidic residues" evidence="1">
    <location>
        <begin position="65"/>
        <end position="75"/>
    </location>
</feature>
<evidence type="ECO:0008006" key="4">
    <source>
        <dbReference type="Google" id="ProtNLM"/>
    </source>
</evidence>
<feature type="region of interest" description="Disordered" evidence="1">
    <location>
        <begin position="40"/>
        <end position="130"/>
    </location>
</feature>
<feature type="compositionally biased region" description="Basic and acidic residues" evidence="1">
    <location>
        <begin position="111"/>
        <end position="127"/>
    </location>
</feature>
<sequence length="972" mass="110685">MSSPATCSSCRRCFKGETGLLNHYRQTRVAKCRNNLAKIPTLRRPIVRENSEDTHEDQQPEMDVDSDREIPHSISDDESEDEDDENPGWEPPLGDQQPEGAAAAGPEPEVEQQRRENPPAAPEERFTQRPYITKFGGLAGVPLERMESPAFEKYQEMLSDNGNLWAPFSSKMDWEIAQWAKLRGSTSTAFSDLLGIQGVTEALGLSYSNSRELNDIIDQSIPTGRPIFERHEIVIGGEAFDVYFRPIIECIRELFGDPEFAPDLIFAPERQYADADKTVRLFHDLHTGKWWWETQKNLERRRPGATIVPVIVSTDKTQVTVFRNKSAYPVYLTIGNIPKEIRRKPSRQGFVLIGYLPTARLEHIKVAAARRRALANLYHACMRKIFAPLRKAGLDGIEMATGAGAIHRCHPIFAIFSGDYPEQMLVCACKSGDCPTCVIERTQLGDYLDGVYEPRDLAAVLAALAKAEGDATEFTRACAEAGIKPIHKPFWEDLPFVNIFLSITPDILHQLYQGVVKHVISWIKTAYGPVEIDARCRRLPPNHNTRLFIKGISTLSRISGMEHSQICRILLGLIVDLPLPGGGSPARLIRAVRAILDFLYHSQYPIHSSETVARLKQFLKRFHDNKSIFVDLGIRENFNIPKLHNISHYPFFVQFFGSFDNCNTETTERLHIDLAKDAYRATNRKDEYLQMTLWLERKEKIVRHAKFVRWRCAGSPAPAATISWSPPNFLQHRHLQMTKFPSAYGVKLDVLTTKYGASFFREAFARFVVGFKDPRLSSAQIEAATEDFFLPFQSVSAYHKIKFWNEDPFGRPDTSDALDVVHVKPGYLNRQNRIVGGRFDTVLVNISDGQHFGVTGYRVGQVRVVFTLSDRVLDSIFTDKNMERPPRYLAYVEWFSKFPRTPDSNHGMYKISRPADRIASIIPVSDIRRTVQLFPQFGPVAPREWTSQNVLELCNKFYVNPWSDRHCYVTVY</sequence>
<organism evidence="2 3">
    <name type="scientific">Favolaschia claudopus</name>
    <dbReference type="NCBI Taxonomy" id="2862362"/>
    <lineage>
        <taxon>Eukaryota</taxon>
        <taxon>Fungi</taxon>
        <taxon>Dikarya</taxon>
        <taxon>Basidiomycota</taxon>
        <taxon>Agaricomycotina</taxon>
        <taxon>Agaricomycetes</taxon>
        <taxon>Agaricomycetidae</taxon>
        <taxon>Agaricales</taxon>
        <taxon>Marasmiineae</taxon>
        <taxon>Mycenaceae</taxon>
        <taxon>Favolaschia</taxon>
    </lineage>
</organism>
<comment type="caution">
    <text evidence="2">The sequence shown here is derived from an EMBL/GenBank/DDBJ whole genome shotgun (WGS) entry which is preliminary data.</text>
</comment>
<dbReference type="EMBL" id="JAWWNJ010000024">
    <property type="protein sequence ID" value="KAK7031890.1"/>
    <property type="molecule type" value="Genomic_DNA"/>
</dbReference>
<evidence type="ECO:0000313" key="3">
    <source>
        <dbReference type="Proteomes" id="UP001362999"/>
    </source>
</evidence>
<evidence type="ECO:0000313" key="2">
    <source>
        <dbReference type="EMBL" id="KAK7031890.1"/>
    </source>
</evidence>
<name>A0AAW0C0P7_9AGAR</name>
<reference evidence="2 3" key="1">
    <citation type="journal article" date="2024" name="J Genomics">
        <title>Draft genome sequencing and assembly of Favolaschia claudopus CIRM-BRFM 2984 isolated from oak limbs.</title>
        <authorList>
            <person name="Navarro D."/>
            <person name="Drula E."/>
            <person name="Chaduli D."/>
            <person name="Cazenave R."/>
            <person name="Ahrendt S."/>
            <person name="Wang J."/>
            <person name="Lipzen A."/>
            <person name="Daum C."/>
            <person name="Barry K."/>
            <person name="Grigoriev I.V."/>
            <person name="Favel A."/>
            <person name="Rosso M.N."/>
            <person name="Martin F."/>
        </authorList>
    </citation>
    <scope>NUCLEOTIDE SEQUENCE [LARGE SCALE GENOMIC DNA]</scope>
    <source>
        <strain evidence="2 3">CIRM-BRFM 2984</strain>
    </source>
</reference>
<gene>
    <name evidence="2" type="ORF">R3P38DRAFT_3313820</name>
</gene>
<feature type="compositionally biased region" description="Low complexity" evidence="1">
    <location>
        <begin position="96"/>
        <end position="107"/>
    </location>
</feature>
<feature type="compositionally biased region" description="Basic and acidic residues" evidence="1">
    <location>
        <begin position="46"/>
        <end position="58"/>
    </location>
</feature>
<accession>A0AAW0C0P7</accession>
<keyword evidence="3" id="KW-1185">Reference proteome</keyword>
<dbReference type="Pfam" id="PF18759">
    <property type="entry name" value="Plavaka"/>
    <property type="match status" value="1"/>
</dbReference>
<dbReference type="Proteomes" id="UP001362999">
    <property type="component" value="Unassembled WGS sequence"/>
</dbReference>
<proteinExistence type="predicted"/>
<dbReference type="InterPro" id="IPR041078">
    <property type="entry name" value="Plavaka"/>
</dbReference>
<evidence type="ECO:0000256" key="1">
    <source>
        <dbReference type="SAM" id="MobiDB-lite"/>
    </source>
</evidence>
<dbReference type="AlphaFoldDB" id="A0AAW0C0P7"/>
<feature type="compositionally biased region" description="Acidic residues" evidence="1">
    <location>
        <begin position="76"/>
        <end position="87"/>
    </location>
</feature>